<keyword evidence="3" id="KW-1185">Reference proteome</keyword>
<feature type="region of interest" description="Disordered" evidence="1">
    <location>
        <begin position="102"/>
        <end position="126"/>
    </location>
</feature>
<comment type="caution">
    <text evidence="2">The sequence shown here is derived from an EMBL/GenBank/DDBJ whole genome shotgun (WGS) entry which is preliminary data.</text>
</comment>
<feature type="region of interest" description="Disordered" evidence="1">
    <location>
        <begin position="1"/>
        <end position="25"/>
    </location>
</feature>
<gene>
    <name evidence="2" type="ORF">FB45DRAFT_803433</name>
</gene>
<feature type="region of interest" description="Disordered" evidence="1">
    <location>
        <begin position="255"/>
        <end position="335"/>
    </location>
</feature>
<proteinExistence type="predicted"/>
<feature type="compositionally biased region" description="Polar residues" evidence="1">
    <location>
        <begin position="256"/>
        <end position="267"/>
    </location>
</feature>
<evidence type="ECO:0000256" key="1">
    <source>
        <dbReference type="SAM" id="MobiDB-lite"/>
    </source>
</evidence>
<evidence type="ECO:0000313" key="3">
    <source>
        <dbReference type="Proteomes" id="UP001221142"/>
    </source>
</evidence>
<sequence>MLSTRPAHSLNEGRMPAKTPGRENNVHRGAMTVHGKGKQNAAVPPVQPFSVQPQKGGKNTIQLVTRPLGDKTPFPNRAAAPLPEGEQGQKIAKLVLHNTLTPSSYLHPNDTPDSVARPSSARKHVRIPRSVSKSFQTPLTNGNPWDVSELEIEASQAEEVQVPAVEMDDYDEVEYMPPNTLDVPYSPPFDFPLPDYKAVGANLLNLAHSYPYDDAAPVHIDPAPEAGLFPMPELSLPAIELDDPFFVTQPVKPLPTMSNSRQTPLSFRTTNTNASNARSTLARPTQGVKKAAVVATSKTWVGPSSSKPASKPSVRSSSRAPVGTSSKLSSKAPLGTVSKRLPVSVNAPLPLTRRAPVGVSNSKRLATTTTARGVIVPLVVPEPVVGVDDFVFDV</sequence>
<reference evidence="2" key="1">
    <citation type="submission" date="2023-03" db="EMBL/GenBank/DDBJ databases">
        <title>Massive genome expansion in bonnet fungi (Mycena s.s.) driven by repeated elements and novel gene families across ecological guilds.</title>
        <authorList>
            <consortium name="Lawrence Berkeley National Laboratory"/>
            <person name="Harder C.B."/>
            <person name="Miyauchi S."/>
            <person name="Viragh M."/>
            <person name="Kuo A."/>
            <person name="Thoen E."/>
            <person name="Andreopoulos B."/>
            <person name="Lu D."/>
            <person name="Skrede I."/>
            <person name="Drula E."/>
            <person name="Henrissat B."/>
            <person name="Morin E."/>
            <person name="Kohler A."/>
            <person name="Barry K."/>
            <person name="LaButti K."/>
            <person name="Morin E."/>
            <person name="Salamov A."/>
            <person name="Lipzen A."/>
            <person name="Mereny Z."/>
            <person name="Hegedus B."/>
            <person name="Baldrian P."/>
            <person name="Stursova M."/>
            <person name="Weitz H."/>
            <person name="Taylor A."/>
            <person name="Grigoriev I.V."/>
            <person name="Nagy L.G."/>
            <person name="Martin F."/>
            <person name="Kauserud H."/>
        </authorList>
    </citation>
    <scope>NUCLEOTIDE SEQUENCE</scope>
    <source>
        <strain evidence="2">9284</strain>
    </source>
</reference>
<accession>A0AAD7B6F2</accession>
<feature type="compositionally biased region" description="Low complexity" evidence="1">
    <location>
        <begin position="268"/>
        <end position="280"/>
    </location>
</feature>
<name>A0AAD7B6F2_9AGAR</name>
<feature type="compositionally biased region" description="Low complexity" evidence="1">
    <location>
        <begin position="303"/>
        <end position="322"/>
    </location>
</feature>
<dbReference type="Proteomes" id="UP001221142">
    <property type="component" value="Unassembled WGS sequence"/>
</dbReference>
<evidence type="ECO:0000313" key="2">
    <source>
        <dbReference type="EMBL" id="KAJ7612141.1"/>
    </source>
</evidence>
<organism evidence="2 3">
    <name type="scientific">Roridomyces roridus</name>
    <dbReference type="NCBI Taxonomy" id="1738132"/>
    <lineage>
        <taxon>Eukaryota</taxon>
        <taxon>Fungi</taxon>
        <taxon>Dikarya</taxon>
        <taxon>Basidiomycota</taxon>
        <taxon>Agaricomycotina</taxon>
        <taxon>Agaricomycetes</taxon>
        <taxon>Agaricomycetidae</taxon>
        <taxon>Agaricales</taxon>
        <taxon>Marasmiineae</taxon>
        <taxon>Mycenaceae</taxon>
        <taxon>Roridomyces</taxon>
    </lineage>
</organism>
<dbReference type="EMBL" id="JARKIF010000031">
    <property type="protein sequence ID" value="KAJ7612141.1"/>
    <property type="molecule type" value="Genomic_DNA"/>
</dbReference>
<dbReference type="AlphaFoldDB" id="A0AAD7B6F2"/>
<protein>
    <submittedName>
        <fullName evidence="2">Uncharacterized protein</fullName>
    </submittedName>
</protein>